<organism evidence="1">
    <name type="scientific">Anguilla anguilla</name>
    <name type="common">European freshwater eel</name>
    <name type="synonym">Muraena anguilla</name>
    <dbReference type="NCBI Taxonomy" id="7936"/>
    <lineage>
        <taxon>Eukaryota</taxon>
        <taxon>Metazoa</taxon>
        <taxon>Chordata</taxon>
        <taxon>Craniata</taxon>
        <taxon>Vertebrata</taxon>
        <taxon>Euteleostomi</taxon>
        <taxon>Actinopterygii</taxon>
        <taxon>Neopterygii</taxon>
        <taxon>Teleostei</taxon>
        <taxon>Anguilliformes</taxon>
        <taxon>Anguillidae</taxon>
        <taxon>Anguilla</taxon>
    </lineage>
</organism>
<accession>A0A0E9V0Z2</accession>
<name>A0A0E9V0Z2_ANGAN</name>
<dbReference type="AlphaFoldDB" id="A0A0E9V0Z2"/>
<protein>
    <submittedName>
        <fullName evidence="1">Uncharacterized protein</fullName>
    </submittedName>
</protein>
<proteinExistence type="predicted"/>
<reference evidence="1" key="2">
    <citation type="journal article" date="2015" name="Fish Shellfish Immunol.">
        <title>Early steps in the European eel (Anguilla anguilla)-Vibrio vulnificus interaction in the gills: Role of the RtxA13 toxin.</title>
        <authorList>
            <person name="Callol A."/>
            <person name="Pajuelo D."/>
            <person name="Ebbesson L."/>
            <person name="Teles M."/>
            <person name="MacKenzie S."/>
            <person name="Amaro C."/>
        </authorList>
    </citation>
    <scope>NUCLEOTIDE SEQUENCE</scope>
</reference>
<dbReference type="EMBL" id="GBXM01036906">
    <property type="protein sequence ID" value="JAH71671.1"/>
    <property type="molecule type" value="Transcribed_RNA"/>
</dbReference>
<sequence length="22" mass="2831">MRLNLQIRYKLLKSQNFPHFHF</sequence>
<evidence type="ECO:0000313" key="1">
    <source>
        <dbReference type="EMBL" id="JAH71671.1"/>
    </source>
</evidence>
<reference evidence="1" key="1">
    <citation type="submission" date="2014-11" db="EMBL/GenBank/DDBJ databases">
        <authorList>
            <person name="Amaro Gonzalez C."/>
        </authorList>
    </citation>
    <scope>NUCLEOTIDE SEQUENCE</scope>
</reference>